<dbReference type="RefSeq" id="WP_111495464.1">
    <property type="nucleotide sequence ID" value="NZ_CP031264.1"/>
</dbReference>
<evidence type="ECO:0000256" key="1">
    <source>
        <dbReference type="SAM" id="SignalP"/>
    </source>
</evidence>
<sequence>MPSLLSRTSAVAGLCVAALAVPATAYAAPAASAASVRFAGGNGAIADRALAQAGSYGGQCKQFVNDIVREASSGRVLLGGGYYSDFQRAGAHRVSAKKAAKGDVIQLNVPGAPDSFGSGMHTAIVVANLGSHKFKVVDSNWVGPTRVGTHVWNPYTRAADKGLNVNIWHF</sequence>
<evidence type="ECO:0000313" key="3">
    <source>
        <dbReference type="Proteomes" id="UP000249340"/>
    </source>
</evidence>
<dbReference type="EMBL" id="CP031264">
    <property type="protein sequence ID" value="AXI80889.1"/>
    <property type="molecule type" value="Genomic_DNA"/>
</dbReference>
<accession>A0A345T4I4</accession>
<feature type="signal peptide" evidence="1">
    <location>
        <begin position="1"/>
        <end position="27"/>
    </location>
</feature>
<dbReference type="Proteomes" id="UP000249340">
    <property type="component" value="Chromosome"/>
</dbReference>
<gene>
    <name evidence="2" type="ORF">C7M71_029425</name>
</gene>
<evidence type="ECO:0000313" key="2">
    <source>
        <dbReference type="EMBL" id="AXI80889.1"/>
    </source>
</evidence>
<dbReference type="KEGG" id="stri:C7M71_029425"/>
<keyword evidence="1" id="KW-0732">Signal</keyword>
<dbReference type="AlphaFoldDB" id="A0A345T4I4"/>
<dbReference type="InterPro" id="IPR006311">
    <property type="entry name" value="TAT_signal"/>
</dbReference>
<dbReference type="PROSITE" id="PS51318">
    <property type="entry name" value="TAT"/>
    <property type="match status" value="1"/>
</dbReference>
<name>A0A345T4I4_9ACTN</name>
<proteinExistence type="predicted"/>
<evidence type="ECO:0008006" key="4">
    <source>
        <dbReference type="Google" id="ProtNLM"/>
    </source>
</evidence>
<feature type="chain" id="PRO_5016807748" description="CHAP domain-containing protein" evidence="1">
    <location>
        <begin position="28"/>
        <end position="170"/>
    </location>
</feature>
<reference evidence="3" key="1">
    <citation type="submission" date="2018-07" db="EMBL/GenBank/DDBJ databases">
        <title>Streptacidiphilus bronchialis DSM 106435 chromosome.</title>
        <authorList>
            <person name="Batra D."/>
            <person name="Gulvik C.A."/>
        </authorList>
    </citation>
    <scope>NUCLEOTIDE SEQUENCE [LARGE SCALE GENOMIC DNA]</scope>
    <source>
        <strain evidence="3">DSM 106435</strain>
    </source>
</reference>
<protein>
    <recommendedName>
        <fullName evidence="4">CHAP domain-containing protein</fullName>
    </recommendedName>
</protein>
<organism evidence="2 3">
    <name type="scientific">Peterkaempfera bronchialis</name>
    <dbReference type="NCBI Taxonomy" id="2126346"/>
    <lineage>
        <taxon>Bacteria</taxon>
        <taxon>Bacillati</taxon>
        <taxon>Actinomycetota</taxon>
        <taxon>Actinomycetes</taxon>
        <taxon>Kitasatosporales</taxon>
        <taxon>Streptomycetaceae</taxon>
        <taxon>Peterkaempfera</taxon>
    </lineage>
</organism>
<keyword evidence="3" id="KW-1185">Reference proteome</keyword>
<dbReference type="OrthoDB" id="5143602at2"/>